<protein>
    <recommendedName>
        <fullName evidence="1">Histidine kinase/HSP90-like ATPase domain-containing protein</fullName>
    </recommendedName>
</protein>
<evidence type="ECO:0000313" key="2">
    <source>
        <dbReference type="EMBL" id="OAJ66332.1"/>
    </source>
</evidence>
<dbReference type="Gene3D" id="3.30.565.10">
    <property type="entry name" value="Histidine kinase-like ATPase, C-terminal domain"/>
    <property type="match status" value="1"/>
</dbReference>
<sequence>MDLFLAPHHERDGRSKDSQAPGKLPEGHLTSVFRKAVDTGDFTLQALEAFASCVCQETVHCVRKTGLSLRLSFDMPAKNAFSMVLPVRNALAEMLANTIEHSFYERSSGTITIRISELPHRSVRLSVSDNGWGPDVVEGSRAGRLENLRRFGALTVSAAGSDGTGMVTTLMIDRNCLQHPSHIQQSLKAGPSSRAAFEQAGSLTSNVC</sequence>
<dbReference type="EMBL" id="LUTU01000017">
    <property type="protein sequence ID" value="OAJ66332.1"/>
    <property type="molecule type" value="Genomic_DNA"/>
</dbReference>
<accession>A0A1B6VGI2</accession>
<organism evidence="2 3">
    <name type="scientific">Gluconobacter cerinus</name>
    <dbReference type="NCBI Taxonomy" id="38307"/>
    <lineage>
        <taxon>Bacteria</taxon>
        <taxon>Pseudomonadati</taxon>
        <taxon>Pseudomonadota</taxon>
        <taxon>Alphaproteobacteria</taxon>
        <taxon>Acetobacterales</taxon>
        <taxon>Acetobacteraceae</taxon>
        <taxon>Gluconobacter</taxon>
    </lineage>
</organism>
<evidence type="ECO:0000259" key="1">
    <source>
        <dbReference type="Pfam" id="PF13581"/>
    </source>
</evidence>
<feature type="domain" description="Histidine kinase/HSP90-like ATPase" evidence="1">
    <location>
        <begin position="87"/>
        <end position="163"/>
    </location>
</feature>
<dbReference type="InterPro" id="IPR036890">
    <property type="entry name" value="HATPase_C_sf"/>
</dbReference>
<dbReference type="RefSeq" id="WP_064275441.1">
    <property type="nucleotide sequence ID" value="NZ_LUTU01000017.1"/>
</dbReference>
<dbReference type="AlphaFoldDB" id="A0A1B6VGI2"/>
<dbReference type="OrthoDB" id="7991996at2"/>
<dbReference type="Pfam" id="PF13581">
    <property type="entry name" value="HATPase_c_2"/>
    <property type="match status" value="1"/>
</dbReference>
<proteinExistence type="predicted"/>
<reference evidence="2 3" key="1">
    <citation type="submission" date="2016-03" db="EMBL/GenBank/DDBJ databases">
        <title>Draft genome sequence of Gluconobacter cerinus strain CECT 9110.</title>
        <authorList>
            <person name="Sainz F."/>
            <person name="Mas A."/>
            <person name="Torija M.J."/>
        </authorList>
    </citation>
    <scope>NUCLEOTIDE SEQUENCE [LARGE SCALE GENOMIC DNA]</scope>
    <source>
        <strain evidence="2 3">CECT 9110</strain>
    </source>
</reference>
<dbReference type="CDD" id="cd16936">
    <property type="entry name" value="HATPase_RsbW-like"/>
    <property type="match status" value="1"/>
</dbReference>
<gene>
    <name evidence="2" type="ORF">A0123_03009</name>
</gene>
<dbReference type="SUPFAM" id="SSF55874">
    <property type="entry name" value="ATPase domain of HSP90 chaperone/DNA topoisomerase II/histidine kinase"/>
    <property type="match status" value="1"/>
</dbReference>
<evidence type="ECO:0000313" key="3">
    <source>
        <dbReference type="Proteomes" id="UP000077786"/>
    </source>
</evidence>
<comment type="caution">
    <text evidence="2">The sequence shown here is derived from an EMBL/GenBank/DDBJ whole genome shotgun (WGS) entry which is preliminary data.</text>
</comment>
<name>A0A1B6VGI2_9PROT</name>
<dbReference type="Proteomes" id="UP000077786">
    <property type="component" value="Unassembled WGS sequence"/>
</dbReference>
<dbReference type="PATRIC" id="fig|38307.3.peg.3149"/>
<dbReference type="InterPro" id="IPR003594">
    <property type="entry name" value="HATPase_dom"/>
</dbReference>